<protein>
    <submittedName>
        <fullName evidence="2">Uncharacterized protein</fullName>
    </submittedName>
</protein>
<dbReference type="AlphaFoldDB" id="A0A5J9TTJ1"/>
<dbReference type="Proteomes" id="UP000324897">
    <property type="component" value="Unassembled WGS sequence"/>
</dbReference>
<comment type="caution">
    <text evidence="2">The sequence shown here is derived from an EMBL/GenBank/DDBJ whole genome shotgun (WGS) entry which is preliminary data.</text>
</comment>
<gene>
    <name evidence="2" type="ORF">EJB05_38204</name>
</gene>
<accession>A0A5J9TTJ1</accession>
<evidence type="ECO:0000313" key="3">
    <source>
        <dbReference type="Proteomes" id="UP000324897"/>
    </source>
</evidence>
<dbReference type="OrthoDB" id="708528at2759"/>
<reference evidence="2 3" key="1">
    <citation type="journal article" date="2019" name="Sci. Rep.">
        <title>A high-quality genome of Eragrostis curvula grass provides insights into Poaceae evolution and supports new strategies to enhance forage quality.</title>
        <authorList>
            <person name="Carballo J."/>
            <person name="Santos B.A.C.M."/>
            <person name="Zappacosta D."/>
            <person name="Garbus I."/>
            <person name="Selva J.P."/>
            <person name="Gallo C.A."/>
            <person name="Diaz A."/>
            <person name="Albertini E."/>
            <person name="Caccamo M."/>
            <person name="Echenique V."/>
        </authorList>
    </citation>
    <scope>NUCLEOTIDE SEQUENCE [LARGE SCALE GENOMIC DNA]</scope>
    <source>
        <strain evidence="3">cv. Victoria</strain>
        <tissue evidence="2">Leaf</tissue>
    </source>
</reference>
<organism evidence="2 3">
    <name type="scientific">Eragrostis curvula</name>
    <name type="common">weeping love grass</name>
    <dbReference type="NCBI Taxonomy" id="38414"/>
    <lineage>
        <taxon>Eukaryota</taxon>
        <taxon>Viridiplantae</taxon>
        <taxon>Streptophyta</taxon>
        <taxon>Embryophyta</taxon>
        <taxon>Tracheophyta</taxon>
        <taxon>Spermatophyta</taxon>
        <taxon>Magnoliopsida</taxon>
        <taxon>Liliopsida</taxon>
        <taxon>Poales</taxon>
        <taxon>Poaceae</taxon>
        <taxon>PACMAD clade</taxon>
        <taxon>Chloridoideae</taxon>
        <taxon>Eragrostideae</taxon>
        <taxon>Eragrostidinae</taxon>
        <taxon>Eragrostis</taxon>
    </lineage>
</organism>
<feature type="non-terminal residue" evidence="2">
    <location>
        <position position="1"/>
    </location>
</feature>
<evidence type="ECO:0000256" key="1">
    <source>
        <dbReference type="SAM" id="MobiDB-lite"/>
    </source>
</evidence>
<proteinExistence type="predicted"/>
<name>A0A5J9TTJ1_9POAL</name>
<feature type="compositionally biased region" description="Pro residues" evidence="1">
    <location>
        <begin position="100"/>
        <end position="114"/>
    </location>
</feature>
<sequence length="141" mass="15580">MGTSTKKATRGMRLFECPDLDPDFMNNEDEHNCGFTKWVDAKPIGITVEYISYLQNRIFDLQQELETATPSQELVIGIAGPDIYCLDPYCTCPHHKSGPSNPPPQAPPAPPPPYYGGGGNNDYGYSQSGGESNYSPWDYIL</sequence>
<feature type="region of interest" description="Disordered" evidence="1">
    <location>
        <begin position="95"/>
        <end position="141"/>
    </location>
</feature>
<evidence type="ECO:0000313" key="2">
    <source>
        <dbReference type="EMBL" id="TVU14716.1"/>
    </source>
</evidence>
<keyword evidence="3" id="KW-1185">Reference proteome</keyword>
<dbReference type="Gramene" id="TVU14716">
    <property type="protein sequence ID" value="TVU14716"/>
    <property type="gene ID" value="EJB05_38204"/>
</dbReference>
<dbReference type="EMBL" id="RWGY01000031">
    <property type="protein sequence ID" value="TVU14716.1"/>
    <property type="molecule type" value="Genomic_DNA"/>
</dbReference>